<evidence type="ECO:0000313" key="4">
    <source>
        <dbReference type="Proteomes" id="UP000463961"/>
    </source>
</evidence>
<dbReference type="OrthoDB" id="5298532at2"/>
<keyword evidence="4" id="KW-1185">Reference proteome</keyword>
<sequence>MSNPSPLLTVKQACAYLQICRAHFYSLLKSDPSFPKPIRLGQTIRFKAVDFGRYVDLKATGEGKAESVGHDLAKKRGRGRPPKAKFMA</sequence>
<dbReference type="Proteomes" id="UP000463961">
    <property type="component" value="Chromosome"/>
</dbReference>
<dbReference type="InterPro" id="IPR041657">
    <property type="entry name" value="HTH_17"/>
</dbReference>
<feature type="compositionally biased region" description="Basic and acidic residues" evidence="1">
    <location>
        <begin position="63"/>
        <end position="74"/>
    </location>
</feature>
<name>A0A679I5M6_9RHOO</name>
<evidence type="ECO:0000259" key="2">
    <source>
        <dbReference type="Pfam" id="PF12728"/>
    </source>
</evidence>
<dbReference type="AlphaFoldDB" id="A0A679I5M6"/>
<reference evidence="4" key="1">
    <citation type="submission" date="2020-01" db="EMBL/GenBank/DDBJ databases">
        <title>Phosphoaccumulans saitamaens gen. nov., sp. nov., a polyphosphate accumulating bacterium isolated from surface river water.</title>
        <authorList>
            <person name="Watanabe K."/>
            <person name="Suda W."/>
        </authorList>
    </citation>
    <scope>NUCLEOTIDE SEQUENCE [LARGE SCALE GENOMIC DNA]</scope>
    <source>
        <strain evidence="4">ICHIAU1</strain>
    </source>
</reference>
<feature type="compositionally biased region" description="Basic residues" evidence="1">
    <location>
        <begin position="75"/>
        <end position="88"/>
    </location>
</feature>
<proteinExistence type="predicted"/>
<dbReference type="RefSeq" id="WP_162071301.1">
    <property type="nucleotide sequence ID" value="NZ_AP019011.1"/>
</dbReference>
<dbReference type="Pfam" id="PF12728">
    <property type="entry name" value="HTH_17"/>
    <property type="match status" value="1"/>
</dbReference>
<dbReference type="GO" id="GO:0003677">
    <property type="term" value="F:DNA binding"/>
    <property type="evidence" value="ECO:0007669"/>
    <property type="project" value="InterPro"/>
</dbReference>
<feature type="domain" description="Helix-turn-helix" evidence="2">
    <location>
        <begin position="7"/>
        <end position="54"/>
    </location>
</feature>
<gene>
    <name evidence="3" type="ORF">ICHIAU1_16020</name>
</gene>
<feature type="region of interest" description="Disordered" evidence="1">
    <location>
        <begin position="63"/>
        <end position="88"/>
    </location>
</feature>
<dbReference type="InterPro" id="IPR017956">
    <property type="entry name" value="AT_hook_DNA-bd_motif"/>
</dbReference>
<accession>A0A679I5M6</accession>
<evidence type="ECO:0000256" key="1">
    <source>
        <dbReference type="SAM" id="MobiDB-lite"/>
    </source>
</evidence>
<dbReference type="Pfam" id="PF02178">
    <property type="entry name" value="AT_hook"/>
    <property type="match status" value="1"/>
</dbReference>
<dbReference type="EMBL" id="AP022345">
    <property type="protein sequence ID" value="BBU69319.1"/>
    <property type="molecule type" value="Genomic_DNA"/>
</dbReference>
<organism evidence="3 4">
    <name type="scientific">Fluviibacter phosphoraccumulans</name>
    <dbReference type="NCBI Taxonomy" id="1751046"/>
    <lineage>
        <taxon>Bacteria</taxon>
        <taxon>Pseudomonadati</taxon>
        <taxon>Pseudomonadota</taxon>
        <taxon>Betaproteobacteria</taxon>
        <taxon>Rhodocyclales</taxon>
        <taxon>Fluviibacteraceae</taxon>
        <taxon>Fluviibacter</taxon>
    </lineage>
</organism>
<evidence type="ECO:0000313" key="3">
    <source>
        <dbReference type="EMBL" id="BBU69319.1"/>
    </source>
</evidence>
<protein>
    <recommendedName>
        <fullName evidence="2">Helix-turn-helix domain-containing protein</fullName>
    </recommendedName>
</protein>